<evidence type="ECO:0000313" key="8">
    <source>
        <dbReference type="EMBL" id="MDQ0113688.1"/>
    </source>
</evidence>
<feature type="transmembrane region" description="Helical" evidence="6">
    <location>
        <begin position="131"/>
        <end position="151"/>
    </location>
</feature>
<evidence type="ECO:0000256" key="2">
    <source>
        <dbReference type="ARBA" id="ARBA00022448"/>
    </source>
</evidence>
<dbReference type="PANTHER" id="PTHR43496:SF1">
    <property type="entry name" value="POLYGALACTURONAN_RHAMNOGALACTURONAN TRANSPORT SYSTEM PERMEASE PROTEIN YTEP"/>
    <property type="match status" value="1"/>
</dbReference>
<keyword evidence="4 6" id="KW-1133">Transmembrane helix</keyword>
<feature type="transmembrane region" description="Helical" evidence="6">
    <location>
        <begin position="232"/>
        <end position="253"/>
    </location>
</feature>
<feature type="transmembrane region" description="Helical" evidence="6">
    <location>
        <begin position="188"/>
        <end position="211"/>
    </location>
</feature>
<evidence type="ECO:0000313" key="9">
    <source>
        <dbReference type="Proteomes" id="UP001229346"/>
    </source>
</evidence>
<evidence type="ECO:0000256" key="4">
    <source>
        <dbReference type="ARBA" id="ARBA00022989"/>
    </source>
</evidence>
<feature type="transmembrane region" description="Helical" evidence="6">
    <location>
        <begin position="32"/>
        <end position="58"/>
    </location>
</feature>
<keyword evidence="2 6" id="KW-0813">Transport</keyword>
<comment type="similarity">
    <text evidence="6">Belongs to the binding-protein-dependent transport system permease family.</text>
</comment>
<dbReference type="PROSITE" id="PS50928">
    <property type="entry name" value="ABC_TM1"/>
    <property type="match status" value="1"/>
</dbReference>
<dbReference type="Pfam" id="PF00528">
    <property type="entry name" value="BPD_transp_1"/>
    <property type="match status" value="1"/>
</dbReference>
<sequence>MSQSAIQSQSVGVKRIAAANARARYMKRAFPFYLMIFPGVLLFVIFRYLPMFGVFIAFKDYTPFRGVWKSEWIGFQNFVQLFSEQDFLLLLKNTLYLNLLDTFIGFPFPILLALLLNEVRIKYFKNTMQTILYAPHFLSWVVIVGITVLFMRSQDGGLNLLLDALGYARIDFMTNPDYFRPLWLFHNIWQGAGWGAIIYLAAIASIDPALYEAATVDGASRLRQIWHITLPSLKTIIVIMFILRLGSFIDVGFEHIFLLQNPLNLQVSDVFETYVYRIGLVQGDFSYSTAVGLFKSVVGLVMIVAANTIAKRLGEEGVY</sequence>
<dbReference type="CDD" id="cd06261">
    <property type="entry name" value="TM_PBP2"/>
    <property type="match status" value="1"/>
</dbReference>
<comment type="subcellular location">
    <subcellularLocation>
        <location evidence="6">Cell membrane</location>
        <topology evidence="6">Multi-pass membrane protein</topology>
    </subcellularLocation>
    <subcellularLocation>
        <location evidence="1">Membrane</location>
        <topology evidence="1">Multi-pass membrane protein</topology>
    </subcellularLocation>
</comment>
<evidence type="ECO:0000256" key="6">
    <source>
        <dbReference type="RuleBase" id="RU363032"/>
    </source>
</evidence>
<reference evidence="8 9" key="1">
    <citation type="submission" date="2023-07" db="EMBL/GenBank/DDBJ databases">
        <title>Sorghum-associated microbial communities from plants grown in Nebraska, USA.</title>
        <authorList>
            <person name="Schachtman D."/>
        </authorList>
    </citation>
    <scope>NUCLEOTIDE SEQUENCE [LARGE SCALE GENOMIC DNA]</scope>
    <source>
        <strain evidence="8 9">CC482</strain>
    </source>
</reference>
<dbReference type="InterPro" id="IPR035906">
    <property type="entry name" value="MetI-like_sf"/>
</dbReference>
<dbReference type="Gene3D" id="1.10.3720.10">
    <property type="entry name" value="MetI-like"/>
    <property type="match status" value="1"/>
</dbReference>
<keyword evidence="5 6" id="KW-0472">Membrane</keyword>
<organism evidence="8 9">
    <name type="scientific">Paenibacillus harenae</name>
    <dbReference type="NCBI Taxonomy" id="306543"/>
    <lineage>
        <taxon>Bacteria</taxon>
        <taxon>Bacillati</taxon>
        <taxon>Bacillota</taxon>
        <taxon>Bacilli</taxon>
        <taxon>Bacillales</taxon>
        <taxon>Paenibacillaceae</taxon>
        <taxon>Paenibacillus</taxon>
    </lineage>
</organism>
<feature type="transmembrane region" description="Helical" evidence="6">
    <location>
        <begin position="95"/>
        <end position="119"/>
    </location>
</feature>
<keyword evidence="9" id="KW-1185">Reference proteome</keyword>
<protein>
    <submittedName>
        <fullName evidence="8">Aldouronate transport system permease protein</fullName>
    </submittedName>
</protein>
<proteinExistence type="inferred from homology"/>
<gene>
    <name evidence="8" type="ORF">J2T15_003131</name>
</gene>
<accession>A0ABT9U2C0</accession>
<dbReference type="PANTHER" id="PTHR43496">
    <property type="entry name" value="PROTEIN LPLB"/>
    <property type="match status" value="1"/>
</dbReference>
<dbReference type="InterPro" id="IPR000515">
    <property type="entry name" value="MetI-like"/>
</dbReference>
<dbReference type="SUPFAM" id="SSF161098">
    <property type="entry name" value="MetI-like"/>
    <property type="match status" value="1"/>
</dbReference>
<evidence type="ECO:0000256" key="3">
    <source>
        <dbReference type="ARBA" id="ARBA00022692"/>
    </source>
</evidence>
<comment type="caution">
    <text evidence="8">The sequence shown here is derived from an EMBL/GenBank/DDBJ whole genome shotgun (WGS) entry which is preliminary data.</text>
</comment>
<feature type="domain" description="ABC transmembrane type-1" evidence="7">
    <location>
        <begin position="91"/>
        <end position="306"/>
    </location>
</feature>
<name>A0ABT9U2C0_PAEHA</name>
<evidence type="ECO:0000256" key="5">
    <source>
        <dbReference type="ARBA" id="ARBA00023136"/>
    </source>
</evidence>
<evidence type="ECO:0000259" key="7">
    <source>
        <dbReference type="PROSITE" id="PS50928"/>
    </source>
</evidence>
<keyword evidence="3 6" id="KW-0812">Transmembrane</keyword>
<feature type="transmembrane region" description="Helical" evidence="6">
    <location>
        <begin position="285"/>
        <end position="306"/>
    </location>
</feature>
<evidence type="ECO:0000256" key="1">
    <source>
        <dbReference type="ARBA" id="ARBA00004141"/>
    </source>
</evidence>
<dbReference type="Proteomes" id="UP001229346">
    <property type="component" value="Unassembled WGS sequence"/>
</dbReference>
<dbReference type="RefSeq" id="WP_307204936.1">
    <property type="nucleotide sequence ID" value="NZ_JAUSSU010000006.1"/>
</dbReference>
<dbReference type="EMBL" id="JAUSSU010000006">
    <property type="protein sequence ID" value="MDQ0113688.1"/>
    <property type="molecule type" value="Genomic_DNA"/>
</dbReference>